<feature type="chain" id="PRO_5044867880" evidence="1">
    <location>
        <begin position="34"/>
        <end position="115"/>
    </location>
</feature>
<organism evidence="2 3">
    <name type="scientific">Urochloa decumbens</name>
    <dbReference type="NCBI Taxonomy" id="240449"/>
    <lineage>
        <taxon>Eukaryota</taxon>
        <taxon>Viridiplantae</taxon>
        <taxon>Streptophyta</taxon>
        <taxon>Embryophyta</taxon>
        <taxon>Tracheophyta</taxon>
        <taxon>Spermatophyta</taxon>
        <taxon>Magnoliopsida</taxon>
        <taxon>Liliopsida</taxon>
        <taxon>Poales</taxon>
        <taxon>Poaceae</taxon>
        <taxon>PACMAD clade</taxon>
        <taxon>Panicoideae</taxon>
        <taxon>Panicodae</taxon>
        <taxon>Paniceae</taxon>
        <taxon>Melinidinae</taxon>
        <taxon>Urochloa</taxon>
    </lineage>
</organism>
<keyword evidence="3" id="KW-1185">Reference proteome</keyword>
<evidence type="ECO:0000313" key="3">
    <source>
        <dbReference type="Proteomes" id="UP001497457"/>
    </source>
</evidence>
<reference evidence="3" key="1">
    <citation type="submission" date="2024-06" db="EMBL/GenBank/DDBJ databases">
        <authorList>
            <person name="Ryan C."/>
        </authorList>
    </citation>
    <scope>NUCLEOTIDE SEQUENCE [LARGE SCALE GENOMIC DNA]</scope>
</reference>
<evidence type="ECO:0000313" key="2">
    <source>
        <dbReference type="EMBL" id="CAL4979018.1"/>
    </source>
</evidence>
<accession>A0ABC9AML8</accession>
<name>A0ABC9AML8_9POAL</name>
<dbReference type="EMBL" id="OZ075131">
    <property type="protein sequence ID" value="CAL4979018.1"/>
    <property type="molecule type" value="Genomic_DNA"/>
</dbReference>
<dbReference type="AlphaFoldDB" id="A0ABC9AML8"/>
<gene>
    <name evidence="2" type="ORF">URODEC1_LOCUS55068</name>
</gene>
<reference evidence="2 3" key="2">
    <citation type="submission" date="2024-10" db="EMBL/GenBank/DDBJ databases">
        <authorList>
            <person name="Ryan C."/>
        </authorList>
    </citation>
    <scope>NUCLEOTIDE SEQUENCE [LARGE SCALE GENOMIC DNA]</scope>
</reference>
<dbReference type="Proteomes" id="UP001497457">
    <property type="component" value="Chromosome 21rd"/>
</dbReference>
<sequence>MANPNAAKLRMAIPVAACIALILLSMGSSPVMADVQDDCRVICRPKCDGFTTEVCNAVTGIAPILKTLDLFMTCKVRISGICSALCINICSLNTLTPSAPTPAPSSSAVPPPCIA</sequence>
<proteinExistence type="predicted"/>
<feature type="signal peptide" evidence="1">
    <location>
        <begin position="1"/>
        <end position="33"/>
    </location>
</feature>
<protein>
    <submittedName>
        <fullName evidence="2">Uncharacterized protein</fullName>
    </submittedName>
</protein>
<evidence type="ECO:0000256" key="1">
    <source>
        <dbReference type="SAM" id="SignalP"/>
    </source>
</evidence>
<keyword evidence="1" id="KW-0732">Signal</keyword>